<gene>
    <name evidence="2" type="ORF">KDK95_04335</name>
</gene>
<comment type="similarity">
    <text evidence="1">Belongs to the cycloisomerase 2 family.</text>
</comment>
<dbReference type="InterPro" id="IPR011048">
    <property type="entry name" value="Haem_d1_sf"/>
</dbReference>
<dbReference type="InterPro" id="IPR019405">
    <property type="entry name" value="Lactonase_7-beta_prop"/>
</dbReference>
<dbReference type="PANTHER" id="PTHR30344">
    <property type="entry name" value="6-PHOSPHOGLUCONOLACTONASE-RELATED"/>
    <property type="match status" value="1"/>
</dbReference>
<dbReference type="InterPro" id="IPR050282">
    <property type="entry name" value="Cycloisomerase_2"/>
</dbReference>
<dbReference type="PANTHER" id="PTHR30344:SF1">
    <property type="entry name" value="6-PHOSPHOGLUCONOLACTONASE"/>
    <property type="match status" value="1"/>
</dbReference>
<dbReference type="AlphaFoldDB" id="A0A941IHA9"/>
<evidence type="ECO:0000256" key="1">
    <source>
        <dbReference type="ARBA" id="ARBA00005564"/>
    </source>
</evidence>
<organism evidence="2 3">
    <name type="scientific">Actinospica acidithermotolerans</name>
    <dbReference type="NCBI Taxonomy" id="2828514"/>
    <lineage>
        <taxon>Bacteria</taxon>
        <taxon>Bacillati</taxon>
        <taxon>Actinomycetota</taxon>
        <taxon>Actinomycetes</taxon>
        <taxon>Catenulisporales</taxon>
        <taxon>Actinospicaceae</taxon>
        <taxon>Actinospica</taxon>
    </lineage>
</organism>
<keyword evidence="3" id="KW-1185">Reference proteome</keyword>
<dbReference type="InterPro" id="IPR015943">
    <property type="entry name" value="WD40/YVTN_repeat-like_dom_sf"/>
</dbReference>
<proteinExistence type="inferred from homology"/>
<dbReference type="Pfam" id="PF10282">
    <property type="entry name" value="Lactonase"/>
    <property type="match status" value="1"/>
</dbReference>
<dbReference type="GO" id="GO:0005829">
    <property type="term" value="C:cytosol"/>
    <property type="evidence" value="ECO:0007669"/>
    <property type="project" value="TreeGrafter"/>
</dbReference>
<accession>A0A941IHA9</accession>
<name>A0A941IHA9_9ACTN</name>
<dbReference type="RefSeq" id="WP_212516670.1">
    <property type="nucleotide sequence ID" value="NZ_JAGSOH010000006.1"/>
</dbReference>
<dbReference type="EMBL" id="JAGSOH010000006">
    <property type="protein sequence ID" value="MBR7825522.1"/>
    <property type="molecule type" value="Genomic_DNA"/>
</dbReference>
<dbReference type="SUPFAM" id="SSF51004">
    <property type="entry name" value="C-terminal (heme d1) domain of cytochrome cd1-nitrite reductase"/>
    <property type="match status" value="1"/>
</dbReference>
<dbReference type="Proteomes" id="UP000676325">
    <property type="component" value="Unassembled WGS sequence"/>
</dbReference>
<comment type="caution">
    <text evidence="2">The sequence shown here is derived from an EMBL/GenBank/DDBJ whole genome shotgun (WGS) entry which is preliminary data.</text>
</comment>
<dbReference type="GO" id="GO:0017057">
    <property type="term" value="F:6-phosphogluconolactonase activity"/>
    <property type="evidence" value="ECO:0007669"/>
    <property type="project" value="TreeGrafter"/>
</dbReference>
<dbReference type="Gene3D" id="2.130.10.10">
    <property type="entry name" value="YVTN repeat-like/Quinoprotein amine dehydrogenase"/>
    <property type="match status" value="1"/>
</dbReference>
<evidence type="ECO:0000313" key="2">
    <source>
        <dbReference type="EMBL" id="MBR7825522.1"/>
    </source>
</evidence>
<protein>
    <submittedName>
        <fullName evidence="2">Lactonase family protein</fullName>
    </submittedName>
</protein>
<evidence type="ECO:0000313" key="3">
    <source>
        <dbReference type="Proteomes" id="UP000676325"/>
    </source>
</evidence>
<reference evidence="2" key="1">
    <citation type="submission" date="2021-04" db="EMBL/GenBank/DDBJ databases">
        <title>Genome based classification of Actinospica acidithermotolerans sp. nov., an actinobacterium isolated from an Indonesian hot spring.</title>
        <authorList>
            <person name="Kusuma A.B."/>
            <person name="Putra K.E."/>
            <person name="Nafisah S."/>
            <person name="Loh J."/>
            <person name="Nouioui I."/>
            <person name="Goodfellow M."/>
        </authorList>
    </citation>
    <scope>NUCLEOTIDE SEQUENCE</scope>
    <source>
        <strain evidence="2">MGRD01-02</strain>
    </source>
</reference>
<sequence length="352" mass="36548">MNERNLELLIGSYTEGQDPERGIFRATVTPDGTRIELRGVTSVAPNVDPTWLAASPDGRFVYAACEGEQGAMLAVAVAGSGDLTVLNAQATGGSGTCHAAVVNGGAHVVAADYVSGSVAVHPIAADGTLGERSGFAQHLGSGPYVERQAGPHAHMVAEGPDGRFVHAIDLGTDTVYAYEVDAASGALIEASRSRLRPAFGPRHLAFHPDGELVYVIGELGFEVAVCAYDAATGELDPLSYLPIVDGGVLGEDFPSGIRVSDDGRFLHLAVRGPDTLRTYSLGDPRKPELVSVVPTGGRWPRDIVLSPDGALLFCSNQQSNDVTVFALDPRTGVPSATGAVLAVPAPSCVIVR</sequence>